<dbReference type="RefSeq" id="WP_182836280.1">
    <property type="nucleotide sequence ID" value="NZ_BAAABQ010000041.1"/>
</dbReference>
<keyword evidence="1 5" id="KW-0808">Transferase</keyword>
<dbReference type="Pfam" id="PF08545">
    <property type="entry name" value="ACP_syn_III"/>
    <property type="match status" value="1"/>
</dbReference>
<dbReference type="EMBL" id="JACJID010000001">
    <property type="protein sequence ID" value="MBA8923574.1"/>
    <property type="molecule type" value="Genomic_DNA"/>
</dbReference>
<feature type="domain" description="Beta-ketoacyl-[acyl-carrier-protein] synthase III C-terminal" evidence="3">
    <location>
        <begin position="235"/>
        <end position="325"/>
    </location>
</feature>
<comment type="caution">
    <text evidence="5">The sequence shown here is derived from an EMBL/GenBank/DDBJ whole genome shotgun (WGS) entry which is preliminary data.</text>
</comment>
<dbReference type="InterPro" id="IPR016039">
    <property type="entry name" value="Thiolase-like"/>
</dbReference>
<dbReference type="Gene3D" id="3.40.47.10">
    <property type="match status" value="2"/>
</dbReference>
<evidence type="ECO:0000313" key="5">
    <source>
        <dbReference type="EMBL" id="MBA8923574.1"/>
    </source>
</evidence>
<proteinExistence type="predicted"/>
<dbReference type="GO" id="GO:0033818">
    <property type="term" value="F:beta-ketoacyl-acyl-carrier-protein synthase III activity"/>
    <property type="evidence" value="ECO:0007669"/>
    <property type="project" value="UniProtKB-EC"/>
</dbReference>
<gene>
    <name evidence="5" type="ORF">BC739_000771</name>
</gene>
<evidence type="ECO:0000259" key="4">
    <source>
        <dbReference type="Pfam" id="PF08545"/>
    </source>
</evidence>
<dbReference type="PANTHER" id="PTHR34069:SF2">
    <property type="entry name" value="BETA-KETOACYL-[ACYL-CARRIER-PROTEIN] SYNTHASE III"/>
    <property type="match status" value="1"/>
</dbReference>
<accession>A0ABR6BAF3</accession>
<dbReference type="Proteomes" id="UP000517916">
    <property type="component" value="Unassembled WGS sequence"/>
</dbReference>
<dbReference type="InterPro" id="IPR013751">
    <property type="entry name" value="ACP_syn_III_N"/>
</dbReference>
<evidence type="ECO:0000259" key="3">
    <source>
        <dbReference type="Pfam" id="PF08541"/>
    </source>
</evidence>
<sequence>MHTPELYVAGLGAYLPARVSTADAVSRGWYSAEQADASGITSVCVADEHVAAEMAVLAAKEALGSSPPPVRAVLHAYLNSQGPRYWSAAPYIALHTLGTGVPGYDMLLSCNGGLAAVELGARLLADGGGHVLVTAADRFDTVGFDRWNCDSQTVFGDGAGAMLLSTHGGFARITAIATGIDNGLEAESRGDGFPPDAGPVDFTGMRERYLNHVMPVPEHLERIKDVITATLKRVLDEAGVTPDRITRAVPVVATQPVILGLFQRILGLDDTLSTWDFGATTGHLGAADNLVGLHHLVTTGAVRPGDTVLLVGGGSGFTCTLAVVEVTEPVP</sequence>
<keyword evidence="6" id="KW-1185">Reference proteome</keyword>
<name>A0ABR6BAF3_9PSEU</name>
<dbReference type="EC" id="2.3.1.180" evidence="5"/>
<dbReference type="CDD" id="cd00827">
    <property type="entry name" value="init_cond_enzymes"/>
    <property type="match status" value="1"/>
</dbReference>
<dbReference type="PANTHER" id="PTHR34069">
    <property type="entry name" value="3-OXOACYL-[ACYL-CARRIER-PROTEIN] SYNTHASE 3"/>
    <property type="match status" value="1"/>
</dbReference>
<feature type="domain" description="Beta-ketoacyl-[acyl-carrier-protein] synthase III N-terminal" evidence="4">
    <location>
        <begin position="104"/>
        <end position="175"/>
    </location>
</feature>
<dbReference type="InterPro" id="IPR013747">
    <property type="entry name" value="ACP_syn_III_C"/>
</dbReference>
<protein>
    <submittedName>
        <fullName evidence="5">3-oxoacyl-[acyl-carrier-protein] synthase-3</fullName>
        <ecNumber evidence="5">2.3.1.180</ecNumber>
    </submittedName>
</protein>
<reference evidence="5 6" key="1">
    <citation type="submission" date="2020-08" db="EMBL/GenBank/DDBJ databases">
        <title>Genomic Encyclopedia of Archaeal and Bacterial Type Strains, Phase II (KMG-II): from individual species to whole genera.</title>
        <authorList>
            <person name="Goeker M."/>
        </authorList>
    </citation>
    <scope>NUCLEOTIDE SEQUENCE [LARGE SCALE GENOMIC DNA]</scope>
    <source>
        <strain evidence="5 6">DSM 43850</strain>
    </source>
</reference>
<keyword evidence="2 5" id="KW-0012">Acyltransferase</keyword>
<dbReference type="Pfam" id="PF08541">
    <property type="entry name" value="ACP_syn_III_C"/>
    <property type="match status" value="1"/>
</dbReference>
<evidence type="ECO:0000256" key="2">
    <source>
        <dbReference type="ARBA" id="ARBA00023315"/>
    </source>
</evidence>
<dbReference type="SUPFAM" id="SSF53901">
    <property type="entry name" value="Thiolase-like"/>
    <property type="match status" value="1"/>
</dbReference>
<evidence type="ECO:0000256" key="1">
    <source>
        <dbReference type="ARBA" id="ARBA00022679"/>
    </source>
</evidence>
<organism evidence="5 6">
    <name type="scientific">Kutzneria viridogrisea</name>
    <dbReference type="NCBI Taxonomy" id="47990"/>
    <lineage>
        <taxon>Bacteria</taxon>
        <taxon>Bacillati</taxon>
        <taxon>Actinomycetota</taxon>
        <taxon>Actinomycetes</taxon>
        <taxon>Pseudonocardiales</taxon>
        <taxon>Pseudonocardiaceae</taxon>
        <taxon>Kutzneria</taxon>
    </lineage>
</organism>
<evidence type="ECO:0000313" key="6">
    <source>
        <dbReference type="Proteomes" id="UP000517916"/>
    </source>
</evidence>